<dbReference type="EMBL" id="AGNL01034023">
    <property type="protein sequence ID" value="EJK55437.1"/>
    <property type="molecule type" value="Genomic_DNA"/>
</dbReference>
<dbReference type="AlphaFoldDB" id="K0S9K1"/>
<dbReference type="PROSITE" id="PS50280">
    <property type="entry name" value="SET"/>
    <property type="match status" value="1"/>
</dbReference>
<dbReference type="eggNOG" id="ENOG502RRCE">
    <property type="taxonomic scope" value="Eukaryota"/>
</dbReference>
<proteinExistence type="predicted"/>
<name>K0S9K1_THAOC</name>
<evidence type="ECO:0000259" key="2">
    <source>
        <dbReference type="PROSITE" id="PS50280"/>
    </source>
</evidence>
<organism evidence="3 4">
    <name type="scientific">Thalassiosira oceanica</name>
    <name type="common">Marine diatom</name>
    <dbReference type="NCBI Taxonomy" id="159749"/>
    <lineage>
        <taxon>Eukaryota</taxon>
        <taxon>Sar</taxon>
        <taxon>Stramenopiles</taxon>
        <taxon>Ochrophyta</taxon>
        <taxon>Bacillariophyta</taxon>
        <taxon>Coscinodiscophyceae</taxon>
        <taxon>Thalassiosirophycidae</taxon>
        <taxon>Thalassiosirales</taxon>
        <taxon>Thalassiosiraceae</taxon>
        <taxon>Thalassiosira</taxon>
    </lineage>
</organism>
<sequence length="356" mass="40094">MLVYSCNSFEGGRIYRNLSRVNHSCNPNAVVVQGENEDESLLKAACEIRPGDELSISYIGKYLFASFPIRQQLLSEHKHFTTSSDERNNGNKDMAARIPCPIEHPRGRFLDEDVAYEEDLDVTYAIPSNGMAPENRPLHTPRSNDLIRVVTEGVTSKKKQGQTIVNMASVESKVFDRLEGGKKPSKDLDEAEIDGQFLQLASSICGAQHWTTHFMTLDMVEETLTALNETLMRLGQDPQKDEESMEEIFVNIAEAADGIERAYTFANNLNLKLDPAHWLFDYTLALARVLVGLGDVKSQKYASEWIHRVDKYAARFENEGMQKVVVALRDAWKRDGSDSKRKAETKSDDNKKLKSG</sequence>
<dbReference type="PANTHER" id="PTHR12197:SF251">
    <property type="entry name" value="EG:BACR7C10.4 PROTEIN"/>
    <property type="match status" value="1"/>
</dbReference>
<keyword evidence="4" id="KW-1185">Reference proteome</keyword>
<evidence type="ECO:0000256" key="1">
    <source>
        <dbReference type="SAM" id="MobiDB-lite"/>
    </source>
</evidence>
<dbReference type="InterPro" id="IPR001214">
    <property type="entry name" value="SET_dom"/>
</dbReference>
<feature type="domain" description="SET" evidence="2">
    <location>
        <begin position="1"/>
        <end position="59"/>
    </location>
</feature>
<dbReference type="SUPFAM" id="SSF82199">
    <property type="entry name" value="SET domain"/>
    <property type="match status" value="1"/>
</dbReference>
<dbReference type="Pfam" id="PF00856">
    <property type="entry name" value="SET"/>
    <property type="match status" value="1"/>
</dbReference>
<dbReference type="Gene3D" id="2.170.270.10">
    <property type="entry name" value="SET domain"/>
    <property type="match status" value="1"/>
</dbReference>
<reference evidence="3 4" key="1">
    <citation type="journal article" date="2012" name="Genome Biol.">
        <title>Genome and low-iron response of an oceanic diatom adapted to chronic iron limitation.</title>
        <authorList>
            <person name="Lommer M."/>
            <person name="Specht M."/>
            <person name="Roy A.S."/>
            <person name="Kraemer L."/>
            <person name="Andreson R."/>
            <person name="Gutowska M.A."/>
            <person name="Wolf J."/>
            <person name="Bergner S.V."/>
            <person name="Schilhabel M.B."/>
            <person name="Klostermeier U.C."/>
            <person name="Beiko R.G."/>
            <person name="Rosenstiel P."/>
            <person name="Hippler M."/>
            <person name="Laroche J."/>
        </authorList>
    </citation>
    <scope>NUCLEOTIDE SEQUENCE [LARGE SCALE GENOMIC DNA]</scope>
    <source>
        <strain evidence="3 4">CCMP1005</strain>
    </source>
</reference>
<protein>
    <recommendedName>
        <fullName evidence="2">SET domain-containing protein</fullName>
    </recommendedName>
</protein>
<dbReference type="InterPro" id="IPR046341">
    <property type="entry name" value="SET_dom_sf"/>
</dbReference>
<dbReference type="InterPro" id="IPR050869">
    <property type="entry name" value="H3K4_H4K5_MeTrfase"/>
</dbReference>
<dbReference type="PANTHER" id="PTHR12197">
    <property type="entry name" value="HISTONE-LYSINE N-METHYLTRANSFERASE SMYD"/>
    <property type="match status" value="1"/>
</dbReference>
<accession>K0S9K1</accession>
<evidence type="ECO:0000313" key="3">
    <source>
        <dbReference type="EMBL" id="EJK55437.1"/>
    </source>
</evidence>
<feature type="region of interest" description="Disordered" evidence="1">
    <location>
        <begin position="334"/>
        <end position="356"/>
    </location>
</feature>
<dbReference type="CDD" id="cd20071">
    <property type="entry name" value="SET_SMYD"/>
    <property type="match status" value="1"/>
</dbReference>
<gene>
    <name evidence="3" type="ORF">THAOC_24833</name>
</gene>
<dbReference type="GO" id="GO:0005634">
    <property type="term" value="C:nucleus"/>
    <property type="evidence" value="ECO:0007669"/>
    <property type="project" value="TreeGrafter"/>
</dbReference>
<dbReference type="OrthoDB" id="5945798at2759"/>
<comment type="caution">
    <text evidence="3">The sequence shown here is derived from an EMBL/GenBank/DDBJ whole genome shotgun (WGS) entry which is preliminary data.</text>
</comment>
<evidence type="ECO:0000313" key="4">
    <source>
        <dbReference type="Proteomes" id="UP000266841"/>
    </source>
</evidence>
<dbReference type="Proteomes" id="UP000266841">
    <property type="component" value="Unassembled WGS sequence"/>
</dbReference>